<dbReference type="GO" id="GO:0032259">
    <property type="term" value="P:methylation"/>
    <property type="evidence" value="ECO:0007669"/>
    <property type="project" value="UniProtKB-KW"/>
</dbReference>
<evidence type="ECO:0000256" key="3">
    <source>
        <dbReference type="ARBA" id="ARBA00022603"/>
    </source>
</evidence>
<accession>A0A834W0Y3</accession>
<dbReference type="PANTHER" id="PTHR45660">
    <property type="entry name" value="HISTONE-LYSINE N-METHYLTRANSFERASE SETMAR"/>
    <property type="match status" value="1"/>
</dbReference>
<name>A0A834W0Y3_9FABA</name>
<dbReference type="InterPro" id="IPR001214">
    <property type="entry name" value="SET_dom"/>
</dbReference>
<proteinExistence type="predicted"/>
<keyword evidence="2" id="KW-0158">Chromosome</keyword>
<evidence type="ECO:0000256" key="4">
    <source>
        <dbReference type="ARBA" id="ARBA00022679"/>
    </source>
</evidence>
<evidence type="ECO:0000256" key="5">
    <source>
        <dbReference type="ARBA" id="ARBA00022691"/>
    </source>
</evidence>
<protein>
    <submittedName>
        <fullName evidence="9">Histone-lysine N-methyltransferase, H3 lysine-9 specific SUVH4</fullName>
    </submittedName>
</protein>
<dbReference type="PANTHER" id="PTHR45660:SF94">
    <property type="entry name" value="HISTONE-LYSINE N-METHYLTRANSFERASE, H3 LYSINE-9 SPECIFIC SUVH4"/>
    <property type="match status" value="1"/>
</dbReference>
<dbReference type="AlphaFoldDB" id="A0A834W0Y3"/>
<comment type="caution">
    <text evidence="9">The sequence shown here is derived from an EMBL/GenBank/DDBJ whole genome shotgun (WGS) entry which is preliminary data.</text>
</comment>
<keyword evidence="3 9" id="KW-0489">Methyltransferase</keyword>
<dbReference type="InterPro" id="IPR015947">
    <property type="entry name" value="PUA-like_sf"/>
</dbReference>
<dbReference type="GO" id="GO:0008270">
    <property type="term" value="F:zinc ion binding"/>
    <property type="evidence" value="ECO:0007669"/>
    <property type="project" value="InterPro"/>
</dbReference>
<evidence type="ECO:0000256" key="2">
    <source>
        <dbReference type="ARBA" id="ARBA00022454"/>
    </source>
</evidence>
<dbReference type="GO" id="GO:0005634">
    <property type="term" value="C:nucleus"/>
    <property type="evidence" value="ECO:0007669"/>
    <property type="project" value="InterPro"/>
</dbReference>
<dbReference type="Gene3D" id="2.170.270.10">
    <property type="entry name" value="SET domain"/>
    <property type="match status" value="1"/>
</dbReference>
<comment type="subcellular location">
    <subcellularLocation>
        <location evidence="1">Chromosome</location>
    </subcellularLocation>
</comment>
<dbReference type="InterPro" id="IPR036987">
    <property type="entry name" value="SRA-YDG_sf"/>
</dbReference>
<evidence type="ECO:0000256" key="1">
    <source>
        <dbReference type="ARBA" id="ARBA00004286"/>
    </source>
</evidence>
<dbReference type="PROSITE" id="PS50867">
    <property type="entry name" value="PRE_SET"/>
    <property type="match status" value="1"/>
</dbReference>
<gene>
    <name evidence="9" type="ORF">G2W53_040987</name>
</gene>
<dbReference type="GO" id="GO:0005694">
    <property type="term" value="C:chromosome"/>
    <property type="evidence" value="ECO:0007669"/>
    <property type="project" value="UniProtKB-SubCell"/>
</dbReference>
<evidence type="ECO:0000259" key="6">
    <source>
        <dbReference type="PROSITE" id="PS50280"/>
    </source>
</evidence>
<dbReference type="GO" id="GO:0042054">
    <property type="term" value="F:histone methyltransferase activity"/>
    <property type="evidence" value="ECO:0007669"/>
    <property type="project" value="InterPro"/>
</dbReference>
<dbReference type="SUPFAM" id="SSF88697">
    <property type="entry name" value="PUA domain-like"/>
    <property type="match status" value="1"/>
</dbReference>
<dbReference type="SUPFAM" id="SSF82199">
    <property type="entry name" value="SET domain"/>
    <property type="match status" value="1"/>
</dbReference>
<dbReference type="Pfam" id="PF00856">
    <property type="entry name" value="SET"/>
    <property type="match status" value="1"/>
</dbReference>
<dbReference type="Gene3D" id="2.30.280.10">
    <property type="entry name" value="SRA-YDG"/>
    <property type="match status" value="1"/>
</dbReference>
<keyword evidence="10" id="KW-1185">Reference proteome</keyword>
<dbReference type="InterPro" id="IPR007728">
    <property type="entry name" value="Pre-SET_dom"/>
</dbReference>
<feature type="domain" description="SET" evidence="6">
    <location>
        <begin position="347"/>
        <end position="496"/>
    </location>
</feature>
<dbReference type="PROSITE" id="PS50868">
    <property type="entry name" value="POST_SET"/>
    <property type="match status" value="1"/>
</dbReference>
<dbReference type="InterPro" id="IPR003616">
    <property type="entry name" value="Post-SET_dom"/>
</dbReference>
<keyword evidence="5" id="KW-0949">S-adenosyl-L-methionine</keyword>
<dbReference type="Pfam" id="PF05033">
    <property type="entry name" value="Pre-SET"/>
    <property type="match status" value="1"/>
</dbReference>
<dbReference type="EMBL" id="JAAIUW010000013">
    <property type="protein sequence ID" value="KAF7801876.1"/>
    <property type="molecule type" value="Genomic_DNA"/>
</dbReference>
<feature type="domain" description="Post-SET" evidence="8">
    <location>
        <begin position="510"/>
        <end position="526"/>
    </location>
</feature>
<evidence type="ECO:0000313" key="9">
    <source>
        <dbReference type="EMBL" id="KAF7801876.1"/>
    </source>
</evidence>
<sequence length="526" mass="58669">MAAAISQRRITSSGVTIAIRMETLGKHAGRYMESHQIGSQGIIVRLESTMLLLKTKPHRPRCQSQGALEAIQKMISNQTRNLMKRQRHPSLQERRDSCCKMASWCGRGGFSGLDGLGGLVGALLEAELWVVNYWAEKGISGFTVYKFRLRRLEGQPTLTTNQGLSLSCLMGYGYLYGFLCLARKSCMFDMRGWITFMYFLAWVHFTNGRVPQSIAEIRGLVCEDITNGQEDMPIPATNLVDDPPMAPTGKQGPTLKLKTWLGFTYRKSNLVSKNVKFPIAGPGCKCKGLCVDPTSCECALRNGSDFPYVSRDGGRLIEAKDVVFECGPNCGCGPGCVNRTSQRGLRYRLEVFRTPKKGWAVRSWDFIPSGAPVCEYTGFLRMTEDMENAFENNYIFEIDCLQTMKGIGGREKRSQDESLAISLMENYEDDISESVPEFCIDAGTTGNIARFINHSCEPNLFVQCVLSSHHDLKLARVMLFAADNIPPLQELTYDYGYALDSVSDTDGKVKKMTCYCGAADCKKRLF</sequence>
<dbReference type="InterPro" id="IPR046341">
    <property type="entry name" value="SET_dom_sf"/>
</dbReference>
<dbReference type="OrthoDB" id="5792673at2759"/>
<dbReference type="SMART" id="SM00468">
    <property type="entry name" value="PreSET"/>
    <property type="match status" value="1"/>
</dbReference>
<feature type="domain" description="Pre-SET" evidence="7">
    <location>
        <begin position="282"/>
        <end position="344"/>
    </location>
</feature>
<reference evidence="9" key="1">
    <citation type="submission" date="2020-09" db="EMBL/GenBank/DDBJ databases">
        <title>Genome-Enabled Discovery of Anthraquinone Biosynthesis in Senna tora.</title>
        <authorList>
            <person name="Kang S.-H."/>
            <person name="Pandey R.P."/>
            <person name="Lee C.-M."/>
            <person name="Sim J.-S."/>
            <person name="Jeong J.-T."/>
            <person name="Choi B.-S."/>
            <person name="Jung M."/>
            <person name="Ginzburg D."/>
            <person name="Zhao K."/>
            <person name="Won S.Y."/>
            <person name="Oh T.-J."/>
            <person name="Yu Y."/>
            <person name="Kim N.-H."/>
            <person name="Lee O.R."/>
            <person name="Lee T.-H."/>
            <person name="Bashyal P."/>
            <person name="Kim T.-S."/>
            <person name="Lee W.-H."/>
            <person name="Kawkins C."/>
            <person name="Kim C.-K."/>
            <person name="Kim J.S."/>
            <person name="Ahn B.O."/>
            <person name="Rhee S.Y."/>
            <person name="Sohng J.K."/>
        </authorList>
    </citation>
    <scope>NUCLEOTIDE SEQUENCE</scope>
    <source>
        <tissue evidence="9">Leaf</tissue>
    </source>
</reference>
<evidence type="ECO:0000259" key="7">
    <source>
        <dbReference type="PROSITE" id="PS50867"/>
    </source>
</evidence>
<evidence type="ECO:0000313" key="10">
    <source>
        <dbReference type="Proteomes" id="UP000634136"/>
    </source>
</evidence>
<dbReference type="GO" id="GO:0003690">
    <property type="term" value="F:double-stranded DNA binding"/>
    <property type="evidence" value="ECO:0007669"/>
    <property type="project" value="TreeGrafter"/>
</dbReference>
<dbReference type="SMART" id="SM00317">
    <property type="entry name" value="SET"/>
    <property type="match status" value="1"/>
</dbReference>
<dbReference type="InterPro" id="IPR051357">
    <property type="entry name" value="H3K9_HMTase_SUVAR3-9"/>
</dbReference>
<keyword evidence="4 9" id="KW-0808">Transferase</keyword>
<organism evidence="9 10">
    <name type="scientific">Senna tora</name>
    <dbReference type="NCBI Taxonomy" id="362788"/>
    <lineage>
        <taxon>Eukaryota</taxon>
        <taxon>Viridiplantae</taxon>
        <taxon>Streptophyta</taxon>
        <taxon>Embryophyta</taxon>
        <taxon>Tracheophyta</taxon>
        <taxon>Spermatophyta</taxon>
        <taxon>Magnoliopsida</taxon>
        <taxon>eudicotyledons</taxon>
        <taxon>Gunneridae</taxon>
        <taxon>Pentapetalae</taxon>
        <taxon>rosids</taxon>
        <taxon>fabids</taxon>
        <taxon>Fabales</taxon>
        <taxon>Fabaceae</taxon>
        <taxon>Caesalpinioideae</taxon>
        <taxon>Cassia clade</taxon>
        <taxon>Senna</taxon>
    </lineage>
</organism>
<evidence type="ECO:0000259" key="8">
    <source>
        <dbReference type="PROSITE" id="PS50868"/>
    </source>
</evidence>
<dbReference type="PROSITE" id="PS50280">
    <property type="entry name" value="SET"/>
    <property type="match status" value="1"/>
</dbReference>
<dbReference type="Proteomes" id="UP000634136">
    <property type="component" value="Unassembled WGS sequence"/>
</dbReference>